<sequence length="399" mass="44451">MGNQTKLLSLPSWQKNLEHLLVTTYKPSPRKAQPQKGRIITAAIHHIDETSVKTLGQFDTIIDVRSPAEFAQDHIPGAINLPVLNDTERAEVGTLYKQVSRFKARRLGAAYVARNVARHLDTALADKPKNFHPLIYCWRGGMRSNAMATILAQVGWHTGLLSGGYKTWRRSVVTALRDSDAPLPLILLDGQTGTAKSDVLRALNDVQILDLEHHANHRGSVFGGFFDNPQPDQKLFESLLWYDLQHHDLSKPILVEAESNRIGRCEIPKRIWTAMRAAPRVTLTAPIASRAEYLLTAYADIIVDDLIVQDAISRLRAFHSKETLAKWQAMAEVGAYRDLAAELMRVHYDPLYSRGRKKDAPVTLAHIALPDLSGATIETVAKEIALVLSKAQNKEDVHG</sequence>
<dbReference type="InterPro" id="IPR058840">
    <property type="entry name" value="AAA_SelU"/>
</dbReference>
<keyword evidence="3" id="KW-0326">Glycosidase</keyword>
<dbReference type="GO" id="GO:0016740">
    <property type="term" value="F:transferase activity"/>
    <property type="evidence" value="ECO:0007669"/>
    <property type="project" value="UniProtKB-KW"/>
</dbReference>
<dbReference type="NCBIfam" id="NF008750">
    <property type="entry name" value="PRK11784.1-2"/>
    <property type="match status" value="1"/>
</dbReference>
<gene>
    <name evidence="3" type="primary">mnmH</name>
    <name evidence="3" type="ORF">ABFZ84_12795</name>
</gene>
<dbReference type="PANTHER" id="PTHR30401">
    <property type="entry name" value="TRNA 2-SELENOURIDINE SYNTHASE"/>
    <property type="match status" value="1"/>
</dbReference>
<dbReference type="InterPro" id="IPR001307">
    <property type="entry name" value="Thiosulphate_STrfase_CS"/>
</dbReference>
<dbReference type="PROSITE" id="PS00380">
    <property type="entry name" value="RHODANESE_1"/>
    <property type="match status" value="1"/>
</dbReference>
<proteinExistence type="predicted"/>
<dbReference type="PROSITE" id="PS50206">
    <property type="entry name" value="RHODANESE_3"/>
    <property type="match status" value="1"/>
</dbReference>
<dbReference type="PANTHER" id="PTHR30401:SF0">
    <property type="entry name" value="TRNA 2-SELENOURIDINE SYNTHASE"/>
    <property type="match status" value="1"/>
</dbReference>
<dbReference type="NCBIfam" id="TIGR03167">
    <property type="entry name" value="tRNA_sel_U_synt"/>
    <property type="match status" value="1"/>
</dbReference>
<dbReference type="InterPro" id="IPR001763">
    <property type="entry name" value="Rhodanese-like_dom"/>
</dbReference>
<accession>A0ABV3ZAK3</accession>
<organism evidence="3 4">
    <name type="scientific">Hyphococcus lacteus</name>
    <dbReference type="NCBI Taxonomy" id="3143536"/>
    <lineage>
        <taxon>Bacteria</taxon>
        <taxon>Pseudomonadati</taxon>
        <taxon>Pseudomonadota</taxon>
        <taxon>Alphaproteobacteria</taxon>
        <taxon>Parvularculales</taxon>
        <taxon>Parvularculaceae</taxon>
        <taxon>Hyphococcus</taxon>
    </lineage>
</organism>
<comment type="caution">
    <text evidence="3">The sequence shown here is derived from an EMBL/GenBank/DDBJ whole genome shotgun (WGS) entry which is preliminary data.</text>
</comment>
<evidence type="ECO:0000259" key="2">
    <source>
        <dbReference type="PROSITE" id="PS50206"/>
    </source>
</evidence>
<feature type="domain" description="Rhodanese" evidence="2">
    <location>
        <begin position="60"/>
        <end position="173"/>
    </location>
</feature>
<dbReference type="EMBL" id="JBEHZE010000001">
    <property type="protein sequence ID" value="MEX6634426.1"/>
    <property type="molecule type" value="Genomic_DNA"/>
</dbReference>
<dbReference type="InterPro" id="IPR017582">
    <property type="entry name" value="SelU"/>
</dbReference>
<protein>
    <submittedName>
        <fullName evidence="3">tRNA 2-selenouridine(34) synthase MnmH</fullName>
        <ecNumber evidence="3">2.5.1.-</ecNumber>
    </submittedName>
</protein>
<keyword evidence="3" id="KW-0808">Transferase</keyword>
<dbReference type="GO" id="GO:0016798">
    <property type="term" value="F:hydrolase activity, acting on glycosyl bonds"/>
    <property type="evidence" value="ECO:0007669"/>
    <property type="project" value="UniProtKB-KW"/>
</dbReference>
<dbReference type="EC" id="2.5.1.-" evidence="3"/>
<evidence type="ECO:0000256" key="1">
    <source>
        <dbReference type="ARBA" id="ARBA00023266"/>
    </source>
</evidence>
<dbReference type="Proteomes" id="UP001560685">
    <property type="component" value="Unassembled WGS sequence"/>
</dbReference>
<dbReference type="SMART" id="SM00450">
    <property type="entry name" value="RHOD"/>
    <property type="match status" value="1"/>
</dbReference>
<dbReference type="InterPro" id="IPR036873">
    <property type="entry name" value="Rhodanese-like_dom_sf"/>
</dbReference>
<dbReference type="SUPFAM" id="SSF52821">
    <property type="entry name" value="Rhodanese/Cell cycle control phosphatase"/>
    <property type="match status" value="1"/>
</dbReference>
<keyword evidence="4" id="KW-1185">Reference proteome</keyword>
<keyword evidence="1" id="KW-0711">Selenium</keyword>
<keyword evidence="3" id="KW-0378">Hydrolase</keyword>
<reference evidence="3 4" key="1">
    <citation type="submission" date="2024-05" db="EMBL/GenBank/DDBJ databases">
        <title>Three bacterial strains, DH-69, EH-24, and ECK-19 isolated from coastal sediments.</title>
        <authorList>
            <person name="Ye Y.-Q."/>
            <person name="Du Z.-J."/>
        </authorList>
    </citation>
    <scope>NUCLEOTIDE SEQUENCE [LARGE SCALE GENOMIC DNA]</scope>
    <source>
        <strain evidence="3 4">ECK-19</strain>
    </source>
</reference>
<dbReference type="Gene3D" id="3.40.250.10">
    <property type="entry name" value="Rhodanese-like domain"/>
    <property type="match status" value="1"/>
</dbReference>
<dbReference type="NCBIfam" id="NF008752">
    <property type="entry name" value="PRK11784.1-4"/>
    <property type="match status" value="1"/>
</dbReference>
<evidence type="ECO:0000313" key="4">
    <source>
        <dbReference type="Proteomes" id="UP001560685"/>
    </source>
</evidence>
<dbReference type="Pfam" id="PF26341">
    <property type="entry name" value="AAA_SelU"/>
    <property type="match status" value="1"/>
</dbReference>
<dbReference type="RefSeq" id="WP_369314410.1">
    <property type="nucleotide sequence ID" value="NZ_JBEHZE010000001.1"/>
</dbReference>
<dbReference type="Pfam" id="PF00581">
    <property type="entry name" value="Rhodanese"/>
    <property type="match status" value="1"/>
</dbReference>
<evidence type="ECO:0000313" key="3">
    <source>
        <dbReference type="EMBL" id="MEX6634426.1"/>
    </source>
</evidence>
<name>A0ABV3ZAK3_9PROT</name>